<proteinExistence type="predicted"/>
<dbReference type="Proteomes" id="UP000593566">
    <property type="component" value="Unassembled WGS sequence"/>
</dbReference>
<feature type="domain" description="C2H2-type" evidence="2">
    <location>
        <begin position="35"/>
        <end position="62"/>
    </location>
</feature>
<dbReference type="EMBL" id="JACCJB010000004">
    <property type="protein sequence ID" value="KAF6228142.1"/>
    <property type="molecule type" value="Genomic_DNA"/>
</dbReference>
<sequence>MAPTQSTCPPVTTRSVTRKNGVALRSLDAGVHKHFQCIVCDKKHGSRAALSRHFKSHTTRPEELSPFTHPSCWDEDSATHPPNKQHIFDMIVDDNVFDALPSKKQRAINTNIEYALAGVKNKKQLRHKADQQRLRLLHWWFRANEKALRARMDFGPEGLFPRQGERKLQDQGQALYVEGITAEDDSLLALAGAPPISQVESLSATEGPITQADQLASNPDQPAPSVSAQTGLFDHDFDRSLEGSVVADFELASTRPLTSLPLLWCMSNTFTHFVKTHGEDLVCVIALKRAAEIYLRGIEASQDVVNKLNSRFDHKIMRKYDGLDDSDDEDKWVALLNNEKRFRKDRAFVWDRLEEATHEYFNDYSNGELPVALGARHSSDAVKVVVKATRAFASVLGDVHTSAYVKNYWNGKI</sequence>
<dbReference type="PROSITE" id="PS50157">
    <property type="entry name" value="ZINC_FINGER_C2H2_2"/>
    <property type="match status" value="1"/>
</dbReference>
<reference evidence="3 4" key="1">
    <citation type="journal article" date="2020" name="Genomics">
        <title>Complete, high-quality genomes from long-read metagenomic sequencing of two wolf lichen thalli reveals enigmatic genome architecture.</title>
        <authorList>
            <person name="McKenzie S.K."/>
            <person name="Walston R.F."/>
            <person name="Allen J.L."/>
        </authorList>
    </citation>
    <scope>NUCLEOTIDE SEQUENCE [LARGE SCALE GENOMIC DNA]</scope>
    <source>
        <strain evidence="3">WasteWater1</strain>
    </source>
</reference>
<organism evidence="3 4">
    <name type="scientific">Letharia lupina</name>
    <dbReference type="NCBI Taxonomy" id="560253"/>
    <lineage>
        <taxon>Eukaryota</taxon>
        <taxon>Fungi</taxon>
        <taxon>Dikarya</taxon>
        <taxon>Ascomycota</taxon>
        <taxon>Pezizomycotina</taxon>
        <taxon>Lecanoromycetes</taxon>
        <taxon>OSLEUM clade</taxon>
        <taxon>Lecanoromycetidae</taxon>
        <taxon>Lecanorales</taxon>
        <taxon>Lecanorineae</taxon>
        <taxon>Parmeliaceae</taxon>
        <taxon>Letharia</taxon>
    </lineage>
</organism>
<dbReference type="RefSeq" id="XP_037156076.1">
    <property type="nucleotide sequence ID" value="XM_037298740.1"/>
</dbReference>
<dbReference type="GeneID" id="59336267"/>
<comment type="caution">
    <text evidence="3">The sequence shown here is derived from an EMBL/GenBank/DDBJ whole genome shotgun (WGS) entry which is preliminary data.</text>
</comment>
<name>A0A8H6FGX3_9LECA</name>
<dbReference type="AlphaFoldDB" id="A0A8H6FGX3"/>
<keyword evidence="4" id="KW-1185">Reference proteome</keyword>
<keyword evidence="1" id="KW-0479">Metal-binding</keyword>
<protein>
    <recommendedName>
        <fullName evidence="2">C2H2-type domain-containing protein</fullName>
    </recommendedName>
</protein>
<dbReference type="GO" id="GO:0008270">
    <property type="term" value="F:zinc ion binding"/>
    <property type="evidence" value="ECO:0007669"/>
    <property type="project" value="UniProtKB-KW"/>
</dbReference>
<accession>A0A8H6FGX3</accession>
<gene>
    <name evidence="3" type="ORF">HO133_007870</name>
</gene>
<evidence type="ECO:0000256" key="1">
    <source>
        <dbReference type="PROSITE-ProRule" id="PRU00042"/>
    </source>
</evidence>
<dbReference type="InterPro" id="IPR013087">
    <property type="entry name" value="Znf_C2H2_type"/>
</dbReference>
<keyword evidence="1" id="KW-0863">Zinc-finger</keyword>
<keyword evidence="1" id="KW-0862">Zinc</keyword>
<evidence type="ECO:0000313" key="4">
    <source>
        <dbReference type="Proteomes" id="UP000593566"/>
    </source>
</evidence>
<evidence type="ECO:0000259" key="2">
    <source>
        <dbReference type="PROSITE" id="PS50157"/>
    </source>
</evidence>
<evidence type="ECO:0000313" key="3">
    <source>
        <dbReference type="EMBL" id="KAF6228142.1"/>
    </source>
</evidence>